<feature type="binding site" evidence="2">
    <location>
        <position position="198"/>
    </location>
    <ligand>
        <name>Zn(2+)</name>
        <dbReference type="ChEBI" id="CHEBI:29105"/>
    </ligand>
</feature>
<reference evidence="4" key="1">
    <citation type="submission" date="2019-04" db="EMBL/GenBank/DDBJ databases">
        <title>Evolution of Biomass-Degrading Anaerobic Consortia Revealed by Metagenomics.</title>
        <authorList>
            <person name="Peng X."/>
        </authorList>
    </citation>
    <scope>NUCLEOTIDE SEQUENCE</scope>
    <source>
        <strain evidence="4">SIG14</strain>
    </source>
</reference>
<dbReference type="SUPFAM" id="SSF52467">
    <property type="entry name" value="DHS-like NAD/FAD-binding domain"/>
    <property type="match status" value="1"/>
</dbReference>
<evidence type="ECO:0000313" key="5">
    <source>
        <dbReference type="Proteomes" id="UP000732619"/>
    </source>
</evidence>
<gene>
    <name evidence="4" type="ORF">E7Z75_00730</name>
</gene>
<dbReference type="EMBL" id="SUTG01000002">
    <property type="protein sequence ID" value="MBE6511663.1"/>
    <property type="molecule type" value="Genomic_DNA"/>
</dbReference>
<name>A0A8T3VKK9_METOL</name>
<dbReference type="AlphaFoldDB" id="A0A8T3VKK9"/>
<dbReference type="InterPro" id="IPR050134">
    <property type="entry name" value="NAD-dep_sirtuin_deacylases"/>
</dbReference>
<dbReference type="PANTHER" id="PTHR11085">
    <property type="entry name" value="NAD-DEPENDENT PROTEIN DEACYLASE SIRTUIN-5, MITOCHONDRIAL-RELATED"/>
    <property type="match status" value="1"/>
</dbReference>
<keyword evidence="2" id="KW-0479">Metal-binding</keyword>
<keyword evidence="1" id="KW-0520">NAD</keyword>
<feature type="domain" description="Deacetylase sirtuin-type" evidence="3">
    <location>
        <begin position="25"/>
        <end position="324"/>
    </location>
</feature>
<keyword evidence="2" id="KW-0862">Zinc</keyword>
<dbReference type="Gene3D" id="3.40.50.1220">
    <property type="entry name" value="TPP-binding domain"/>
    <property type="match status" value="1"/>
</dbReference>
<dbReference type="PROSITE" id="PS50305">
    <property type="entry name" value="SIRTUIN"/>
    <property type="match status" value="1"/>
</dbReference>
<evidence type="ECO:0000313" key="4">
    <source>
        <dbReference type="EMBL" id="MBE6511663.1"/>
    </source>
</evidence>
<evidence type="ECO:0000256" key="1">
    <source>
        <dbReference type="ARBA" id="ARBA00023027"/>
    </source>
</evidence>
<dbReference type="GO" id="GO:0070403">
    <property type="term" value="F:NAD+ binding"/>
    <property type="evidence" value="ECO:0007669"/>
    <property type="project" value="TreeGrafter"/>
</dbReference>
<sequence>MALKRIIEEIGKKLNETKMGGNYLMEDYSIRVEKLKELVETADYILIGAGAGLSSSAGLEYSGKRFTDNFEEFIEKYGFQDMYSSMFFPFKSSEEKWAYFAKHVYINNIAMEGTYLYKKLFNLIKDKDYFVITTNTDDQFLKSGFEKERFFRTQGTYAKLQCSKACHNKLYDNEELILEMIERTDNELRIPSELVPKCPVCGEEMDLNLRKDHLFVEDLEWHEQNQRYNDFRENALGGNLLLLEFGIGFNTPIIIRFPFDDLTRSYENVNLARFNRSHLELTVQQNGNYYLLMEDELDKYLTSNIKERYIPFSEDIGTTLDKLM</sequence>
<accession>A0A8T3VKK9</accession>
<feature type="binding site" evidence="2">
    <location>
        <position position="201"/>
    </location>
    <ligand>
        <name>Zn(2+)</name>
        <dbReference type="ChEBI" id="CHEBI:29105"/>
    </ligand>
</feature>
<dbReference type="InterPro" id="IPR026590">
    <property type="entry name" value="Ssirtuin_cat_dom"/>
</dbReference>
<dbReference type="InterPro" id="IPR029035">
    <property type="entry name" value="DHS-like_NAD/FAD-binding_dom"/>
</dbReference>
<dbReference type="GO" id="GO:0046872">
    <property type="term" value="F:metal ion binding"/>
    <property type="evidence" value="ECO:0007669"/>
    <property type="project" value="UniProtKB-KW"/>
</dbReference>
<comment type="caution">
    <text evidence="2">Lacks conserved residue(s) required for the propagation of feature annotation.</text>
</comment>
<dbReference type="Proteomes" id="UP000732619">
    <property type="component" value="Unassembled WGS sequence"/>
</dbReference>
<dbReference type="PANTHER" id="PTHR11085:SF10">
    <property type="entry name" value="NAD-DEPENDENT PROTEIN DEACYLASE SIRTUIN-5, MITOCHONDRIAL-RELATED"/>
    <property type="match status" value="1"/>
</dbReference>
<dbReference type="GO" id="GO:0017136">
    <property type="term" value="F:histone deacetylase activity, NAD-dependent"/>
    <property type="evidence" value="ECO:0007669"/>
    <property type="project" value="TreeGrafter"/>
</dbReference>
<comment type="caution">
    <text evidence="4">The sequence shown here is derived from an EMBL/GenBank/DDBJ whole genome shotgun (WGS) entry which is preliminary data.</text>
</comment>
<evidence type="ECO:0000259" key="3">
    <source>
        <dbReference type="PROSITE" id="PS50305"/>
    </source>
</evidence>
<protein>
    <submittedName>
        <fullName evidence="4">Sir2 silent information regulator family NAD-dependent deacetylase</fullName>
    </submittedName>
</protein>
<feature type="binding site" evidence="2">
    <location>
        <position position="162"/>
    </location>
    <ligand>
        <name>Zn(2+)</name>
        <dbReference type="ChEBI" id="CHEBI:29105"/>
    </ligand>
</feature>
<proteinExistence type="predicted"/>
<feature type="binding site" evidence="2">
    <location>
        <position position="166"/>
    </location>
    <ligand>
        <name>Zn(2+)</name>
        <dbReference type="ChEBI" id="CHEBI:29105"/>
    </ligand>
</feature>
<organism evidence="4 5">
    <name type="scientific">Methanobrevibacter olleyae</name>
    <dbReference type="NCBI Taxonomy" id="294671"/>
    <lineage>
        <taxon>Archaea</taxon>
        <taxon>Methanobacteriati</taxon>
        <taxon>Methanobacteriota</taxon>
        <taxon>Methanomada group</taxon>
        <taxon>Methanobacteria</taxon>
        <taxon>Methanobacteriales</taxon>
        <taxon>Methanobacteriaceae</taxon>
        <taxon>Methanobrevibacter</taxon>
    </lineage>
</organism>
<evidence type="ECO:0000256" key="2">
    <source>
        <dbReference type="PROSITE-ProRule" id="PRU00236"/>
    </source>
</evidence>